<dbReference type="Proteomes" id="UP000295788">
    <property type="component" value="Unassembled WGS sequence"/>
</dbReference>
<dbReference type="Pfam" id="PF12671">
    <property type="entry name" value="Amidase_6"/>
    <property type="match status" value="1"/>
</dbReference>
<protein>
    <submittedName>
        <fullName evidence="2">Putative amidase-like protein</fullName>
    </submittedName>
</protein>
<gene>
    <name evidence="2" type="ORF">EDD72_104168</name>
</gene>
<sequence length="168" mass="19691">MGIYDRERAVAYAERWWNSYNPRFRRFEVDCTNYISQCLLAGGAPMTYLGDRGKGWWYKGSGKSTDTWSYSWSVAHSLRWYLQTSKTGLRATEVSSPDQLKLGDVICYDFNGDGHWQHNTIVAGFDALGMPLVNAHTVNSRMRYWSYQDSYAWTPQIQYKFFHIHDHF</sequence>
<dbReference type="AlphaFoldDB" id="A0A4R3KJ17"/>
<name>A0A4R3KJ17_9BACI</name>
<dbReference type="InterPro" id="IPR024301">
    <property type="entry name" value="Amidase_6"/>
</dbReference>
<dbReference type="PANTHER" id="PTHR40032">
    <property type="entry name" value="EXPORTED PROTEIN-RELATED"/>
    <property type="match status" value="1"/>
</dbReference>
<proteinExistence type="predicted"/>
<evidence type="ECO:0000259" key="1">
    <source>
        <dbReference type="Pfam" id="PF12671"/>
    </source>
</evidence>
<evidence type="ECO:0000313" key="2">
    <source>
        <dbReference type="EMBL" id="TCS83613.1"/>
    </source>
</evidence>
<dbReference type="PANTHER" id="PTHR40032:SF1">
    <property type="entry name" value="EXPORTED PROTEIN"/>
    <property type="match status" value="1"/>
</dbReference>
<keyword evidence="3" id="KW-1185">Reference proteome</keyword>
<comment type="caution">
    <text evidence="2">The sequence shown here is derived from an EMBL/GenBank/DDBJ whole genome shotgun (WGS) entry which is preliminary data.</text>
</comment>
<reference evidence="2 3" key="1">
    <citation type="submission" date="2019-03" db="EMBL/GenBank/DDBJ databases">
        <title>Genomic Encyclopedia of Type Strains, Phase IV (KMG-IV): sequencing the most valuable type-strain genomes for metagenomic binning, comparative biology and taxonomic classification.</title>
        <authorList>
            <person name="Goeker M."/>
        </authorList>
    </citation>
    <scope>NUCLEOTIDE SEQUENCE [LARGE SCALE GENOMIC DNA]</scope>
    <source>
        <strain evidence="2 3">DSM 23802</strain>
    </source>
</reference>
<evidence type="ECO:0000313" key="3">
    <source>
        <dbReference type="Proteomes" id="UP000295788"/>
    </source>
</evidence>
<dbReference type="EMBL" id="SMAB01000004">
    <property type="protein sequence ID" value="TCS83613.1"/>
    <property type="molecule type" value="Genomic_DNA"/>
</dbReference>
<feature type="domain" description="Putative amidase" evidence="1">
    <location>
        <begin position="4"/>
        <end position="160"/>
    </location>
</feature>
<accession>A0A4R3KJ17</accession>
<organism evidence="2 3">
    <name type="scientific">Tepidibacillus fermentans</name>
    <dbReference type="NCBI Taxonomy" id="1281767"/>
    <lineage>
        <taxon>Bacteria</taxon>
        <taxon>Bacillati</taxon>
        <taxon>Bacillota</taxon>
        <taxon>Bacilli</taxon>
        <taxon>Bacillales</taxon>
        <taxon>Bacillaceae</taxon>
        <taxon>Tepidibacillus</taxon>
    </lineage>
</organism>